<dbReference type="RefSeq" id="WP_004107641.1">
    <property type="nucleotide sequence ID" value="NZ_AQHN01000004.1"/>
</dbReference>
<reference evidence="2 3" key="1">
    <citation type="journal article" date="2012" name="BMC Genomics">
        <title>Genomic basis of broad host range and environmental adaptability of Rhizobium tropici CIAT 899 and Rhizobium sp. PRF 81 which are used in inoculants for common bean (Phaseolus vulgaris L.).</title>
        <authorList>
            <person name="Ormeno-Orrillo E."/>
            <person name="Menna P."/>
            <person name="Almeida L.G."/>
            <person name="Ollero F.J."/>
            <person name="Nicolas M.F."/>
            <person name="Pains Rodrigues E."/>
            <person name="Shigueyoshi Nakatani A."/>
            <person name="Silva Batista J.S."/>
            <person name="Oliveira Chueire L.M."/>
            <person name="Souza R.C."/>
            <person name="Ribeiro Vasconcelos A.T."/>
            <person name="Megias M."/>
            <person name="Hungria M."/>
            <person name="Martinez-Romero E."/>
        </authorList>
    </citation>
    <scope>NUCLEOTIDE SEQUENCE [LARGE SCALE GENOMIC DNA]</scope>
    <source>
        <strain evidence="2 3">PRF 81</strain>
    </source>
</reference>
<dbReference type="InterPro" id="IPR013978">
    <property type="entry name" value="MEKHLA"/>
</dbReference>
<organism evidence="2 3">
    <name type="scientific">Rhizobium freirei PRF 81</name>
    <dbReference type="NCBI Taxonomy" id="363754"/>
    <lineage>
        <taxon>Bacteria</taxon>
        <taxon>Pseudomonadati</taxon>
        <taxon>Pseudomonadota</taxon>
        <taxon>Alphaproteobacteria</taxon>
        <taxon>Hyphomicrobiales</taxon>
        <taxon>Rhizobiaceae</taxon>
        <taxon>Rhizobium/Agrobacterium group</taxon>
        <taxon>Rhizobium</taxon>
    </lineage>
</organism>
<dbReference type="PATRIC" id="fig|363754.4.peg.233"/>
<sequence>MTSAPEIPEIKAADLSIDPTFFELLTGSFRRIVGTQLVSEGQGPDWLYHKASFVVVAHNTDADPRFVYANKAGQNCFEYPWDEFVTLPSRLSAELPNRAERQRLLDAVTSNGFISDYRGLRIAKSGRRFWIEDGIVWQLIDRDGNHRGQAATFSRWKDA</sequence>
<dbReference type="OrthoDB" id="9794448at2"/>
<dbReference type="AlphaFoldDB" id="N6VF26"/>
<dbReference type="Gene3D" id="3.30.450.20">
    <property type="entry name" value="PAS domain"/>
    <property type="match status" value="1"/>
</dbReference>
<dbReference type="Proteomes" id="UP000012429">
    <property type="component" value="Unassembled WGS sequence"/>
</dbReference>
<keyword evidence="3" id="KW-1185">Reference proteome</keyword>
<dbReference type="SUPFAM" id="SSF55785">
    <property type="entry name" value="PYP-like sensor domain (PAS domain)"/>
    <property type="match status" value="1"/>
</dbReference>
<feature type="domain" description="MEKHLA" evidence="1">
    <location>
        <begin position="21"/>
        <end position="157"/>
    </location>
</feature>
<dbReference type="EMBL" id="AQHN01000004">
    <property type="protein sequence ID" value="ENN89697.1"/>
    <property type="molecule type" value="Genomic_DNA"/>
</dbReference>
<gene>
    <name evidence="2" type="ORF">RHSP_69593</name>
</gene>
<evidence type="ECO:0000313" key="3">
    <source>
        <dbReference type="Proteomes" id="UP000012429"/>
    </source>
</evidence>
<dbReference type="InterPro" id="IPR035965">
    <property type="entry name" value="PAS-like_dom_sf"/>
</dbReference>
<proteinExistence type="predicted"/>
<accession>N6VF26</accession>
<comment type="caution">
    <text evidence="2">The sequence shown here is derived from an EMBL/GenBank/DDBJ whole genome shotgun (WGS) entry which is preliminary data.</text>
</comment>
<name>N6VF26_9HYPH</name>
<evidence type="ECO:0000259" key="1">
    <source>
        <dbReference type="Pfam" id="PF08670"/>
    </source>
</evidence>
<dbReference type="Pfam" id="PF08670">
    <property type="entry name" value="MEKHLA"/>
    <property type="match status" value="1"/>
</dbReference>
<protein>
    <submittedName>
        <fullName evidence="2">MEKHLA domain protein</fullName>
    </submittedName>
</protein>
<evidence type="ECO:0000313" key="2">
    <source>
        <dbReference type="EMBL" id="ENN89697.1"/>
    </source>
</evidence>